<feature type="domain" description="Peptidase S24/S26A/S26B/S26C" evidence="13">
    <location>
        <begin position="39"/>
        <end position="79"/>
    </location>
</feature>
<evidence type="ECO:0000313" key="14">
    <source>
        <dbReference type="EMBL" id="MBK6088023.1"/>
    </source>
</evidence>
<evidence type="ECO:0000256" key="2">
    <source>
        <dbReference type="ARBA" id="ARBA00022670"/>
    </source>
</evidence>
<gene>
    <name evidence="14" type="ORF">JKK62_05050</name>
</gene>
<keyword evidence="2" id="KW-0645">Protease</keyword>
<proteinExistence type="predicted"/>
<evidence type="ECO:0000256" key="3">
    <source>
        <dbReference type="ARBA" id="ARBA00022692"/>
    </source>
</evidence>
<evidence type="ECO:0000256" key="1">
    <source>
        <dbReference type="ARBA" id="ARBA00004648"/>
    </source>
</evidence>
<dbReference type="GO" id="GO:0016020">
    <property type="term" value="C:membrane"/>
    <property type="evidence" value="ECO:0007669"/>
    <property type="project" value="UniProtKB-UniRule"/>
</dbReference>
<feature type="transmembrane region" description="Helical" evidence="12">
    <location>
        <begin position="6"/>
        <end position="26"/>
    </location>
</feature>
<organism evidence="14 15">
    <name type="scientific">Ruminococcus difficilis</name>
    <dbReference type="NCBI Taxonomy" id="2763069"/>
    <lineage>
        <taxon>Bacteria</taxon>
        <taxon>Bacillati</taxon>
        <taxon>Bacillota</taxon>
        <taxon>Clostridia</taxon>
        <taxon>Eubacteriales</taxon>
        <taxon>Oscillospiraceae</taxon>
        <taxon>Ruminococcus</taxon>
    </lineage>
</organism>
<dbReference type="GO" id="GO:0009003">
    <property type="term" value="F:signal peptidase activity"/>
    <property type="evidence" value="ECO:0007669"/>
    <property type="project" value="UniProtKB-EC"/>
</dbReference>
<dbReference type="PROSITE" id="PS00501">
    <property type="entry name" value="SPASE_I_1"/>
    <property type="match status" value="1"/>
</dbReference>
<dbReference type="NCBIfam" id="TIGR02228">
    <property type="entry name" value="sigpep_I_arch"/>
    <property type="match status" value="1"/>
</dbReference>
<dbReference type="InterPro" id="IPR015927">
    <property type="entry name" value="Peptidase_S24_S26A/B/C"/>
</dbReference>
<keyword evidence="8 12" id="KW-0472">Membrane</keyword>
<dbReference type="InterPro" id="IPR001733">
    <property type="entry name" value="Peptidase_S26B"/>
</dbReference>
<evidence type="ECO:0000256" key="6">
    <source>
        <dbReference type="ARBA" id="ARBA00022968"/>
    </source>
</evidence>
<sequence>MFKKITHVLSVVLLVILSLIVVYSLASRIMGQTPSIFGYFFFRVTSDSMEPTLQVGDVLLVHSSDAEDIHKDDIVTYKSKEGSMYGRDVTHRVVSDPVIKEGKYYYQTRGDAPGAPLDKAITYDQIEGKLVRKLVLIGKVYSFFCTPTGIFIFIGIIVLLFGSEMVSLFFTSKKFDATDDLLFETIEKDNSEKSKSAAEKSEKNDPSNKSE</sequence>
<dbReference type="GO" id="GO:0006465">
    <property type="term" value="P:signal peptide processing"/>
    <property type="evidence" value="ECO:0007669"/>
    <property type="project" value="UniProtKB-UniRule"/>
</dbReference>
<keyword evidence="5" id="KW-0256">Endoplasmic reticulum</keyword>
<feature type="transmembrane region" description="Helical" evidence="12">
    <location>
        <begin position="140"/>
        <end position="162"/>
    </location>
</feature>
<evidence type="ECO:0000256" key="8">
    <source>
        <dbReference type="ARBA" id="ARBA00023136"/>
    </source>
</evidence>
<evidence type="ECO:0000256" key="9">
    <source>
        <dbReference type="ARBA" id="ARBA00045533"/>
    </source>
</evidence>
<dbReference type="EMBL" id="JAEQMG010000048">
    <property type="protein sequence ID" value="MBK6088023.1"/>
    <property type="molecule type" value="Genomic_DNA"/>
</dbReference>
<keyword evidence="6" id="KW-0735">Signal-anchor</keyword>
<evidence type="ECO:0000256" key="12">
    <source>
        <dbReference type="SAM" id="Phobius"/>
    </source>
</evidence>
<dbReference type="Pfam" id="PF00717">
    <property type="entry name" value="Peptidase_S24"/>
    <property type="match status" value="1"/>
</dbReference>
<dbReference type="Proteomes" id="UP000633365">
    <property type="component" value="Unassembled WGS sequence"/>
</dbReference>
<dbReference type="InterPro" id="IPR036286">
    <property type="entry name" value="LexA/Signal_pep-like_sf"/>
</dbReference>
<dbReference type="InterPro" id="IPR019533">
    <property type="entry name" value="Peptidase_S26"/>
</dbReference>
<comment type="function">
    <text evidence="9">Catalytic component of the signal peptidase complex (SPC) which catalyzes the cleavage of N-terminal signal sequences from nascent proteins as they are translocated into the lumen of the endoplasmic reticulum. Specifically cleaves N-terminal signal peptides that contain a hydrophobic alpha-helix (h-region) shorter than 18-20 amino acids.</text>
</comment>
<dbReference type="InterPro" id="IPR019756">
    <property type="entry name" value="Pept_S26A_signal_pept_1_Ser-AS"/>
</dbReference>
<evidence type="ECO:0000256" key="5">
    <source>
        <dbReference type="ARBA" id="ARBA00022824"/>
    </source>
</evidence>
<dbReference type="EC" id="3.4.21.89" evidence="10"/>
<evidence type="ECO:0000313" key="15">
    <source>
        <dbReference type="Proteomes" id="UP000633365"/>
    </source>
</evidence>
<evidence type="ECO:0000256" key="10">
    <source>
        <dbReference type="NCBIfam" id="TIGR02228"/>
    </source>
</evidence>
<evidence type="ECO:0000259" key="13">
    <source>
        <dbReference type="Pfam" id="PF00717"/>
    </source>
</evidence>
<evidence type="ECO:0000256" key="7">
    <source>
        <dbReference type="ARBA" id="ARBA00022989"/>
    </source>
</evidence>
<keyword evidence="3 12" id="KW-0812">Transmembrane</keyword>
<comment type="caution">
    <text evidence="14">The sequence shown here is derived from an EMBL/GenBank/DDBJ whole genome shotgun (WGS) entry which is preliminary data.</text>
</comment>
<dbReference type="GO" id="GO:0004252">
    <property type="term" value="F:serine-type endopeptidase activity"/>
    <property type="evidence" value="ECO:0007669"/>
    <property type="project" value="UniProtKB-UniRule"/>
</dbReference>
<dbReference type="RefSeq" id="WP_186832972.1">
    <property type="nucleotide sequence ID" value="NZ_JAEQMG010000048.1"/>
</dbReference>
<evidence type="ECO:0000256" key="4">
    <source>
        <dbReference type="ARBA" id="ARBA00022801"/>
    </source>
</evidence>
<keyword evidence="7 12" id="KW-1133">Transmembrane helix</keyword>
<feature type="region of interest" description="Disordered" evidence="11">
    <location>
        <begin position="189"/>
        <end position="211"/>
    </location>
</feature>
<protein>
    <recommendedName>
        <fullName evidence="10">Signal peptidase I</fullName>
        <ecNumber evidence="10">3.4.21.89</ecNumber>
    </recommendedName>
</protein>
<keyword evidence="15" id="KW-1185">Reference proteome</keyword>
<dbReference type="AlphaFoldDB" id="A0A934U055"/>
<dbReference type="SUPFAM" id="SSF51306">
    <property type="entry name" value="LexA/Signal peptidase"/>
    <property type="match status" value="1"/>
</dbReference>
<accession>A0A934U055</accession>
<dbReference type="Gene3D" id="2.10.109.10">
    <property type="entry name" value="Umud Fragment, subunit A"/>
    <property type="match status" value="1"/>
</dbReference>
<evidence type="ECO:0000256" key="11">
    <source>
        <dbReference type="SAM" id="MobiDB-lite"/>
    </source>
</evidence>
<reference evidence="14" key="1">
    <citation type="submission" date="2021-01" db="EMBL/GenBank/DDBJ databases">
        <title>Genome public.</title>
        <authorList>
            <person name="Liu C."/>
            <person name="Sun Q."/>
        </authorList>
    </citation>
    <scope>NUCLEOTIDE SEQUENCE</scope>
    <source>
        <strain evidence="14">M6</strain>
    </source>
</reference>
<comment type="subcellular location">
    <subcellularLocation>
        <location evidence="1">Endoplasmic reticulum membrane</location>
        <topology evidence="1">Single-pass type II membrane protein</topology>
    </subcellularLocation>
</comment>
<dbReference type="CDD" id="cd06530">
    <property type="entry name" value="S26_SPase_I"/>
    <property type="match status" value="1"/>
</dbReference>
<keyword evidence="4 14" id="KW-0378">Hydrolase</keyword>
<name>A0A934U055_9FIRM</name>